<evidence type="ECO:0000256" key="2">
    <source>
        <dbReference type="SAM" id="Phobius"/>
    </source>
</evidence>
<dbReference type="PANTHER" id="PTHR46438">
    <property type="entry name" value="ALPHA/BETA-HYDROLASES SUPERFAMILY PROTEIN"/>
    <property type="match status" value="1"/>
</dbReference>
<keyword evidence="2" id="KW-1133">Transmembrane helix</keyword>
<reference evidence="5" key="1">
    <citation type="journal article" date="2019" name="Int. J. Syst. Evol. Microbiol.">
        <title>The Global Catalogue of Microorganisms (GCM) 10K type strain sequencing project: providing services to taxonomists for standard genome sequencing and annotation.</title>
        <authorList>
            <consortium name="The Broad Institute Genomics Platform"/>
            <consortium name="The Broad Institute Genome Sequencing Center for Infectious Disease"/>
            <person name="Wu L."/>
            <person name="Ma J."/>
        </authorList>
    </citation>
    <scope>NUCLEOTIDE SEQUENCE [LARGE SCALE GENOMIC DNA]</scope>
    <source>
        <strain evidence="5">JCM 17459</strain>
    </source>
</reference>
<evidence type="ECO:0000313" key="5">
    <source>
        <dbReference type="Proteomes" id="UP001499841"/>
    </source>
</evidence>
<dbReference type="EMBL" id="BAABBA010000012">
    <property type="protein sequence ID" value="GAA4288198.1"/>
    <property type="molecule type" value="Genomic_DNA"/>
</dbReference>
<feature type="transmembrane region" description="Helical" evidence="2">
    <location>
        <begin position="64"/>
        <end position="83"/>
    </location>
</feature>
<comment type="caution">
    <text evidence="4">The sequence shown here is derived from an EMBL/GenBank/DDBJ whole genome shotgun (WGS) entry which is preliminary data.</text>
</comment>
<feature type="transmembrane region" description="Helical" evidence="2">
    <location>
        <begin position="95"/>
        <end position="115"/>
    </location>
</feature>
<evidence type="ECO:0000256" key="1">
    <source>
        <dbReference type="SAM" id="MobiDB-lite"/>
    </source>
</evidence>
<dbReference type="Gene3D" id="3.40.50.1820">
    <property type="entry name" value="alpha/beta hydrolase"/>
    <property type="match status" value="1"/>
</dbReference>
<accession>A0ABP8EW43</accession>
<feature type="transmembrane region" description="Helical" evidence="2">
    <location>
        <begin position="153"/>
        <end position="176"/>
    </location>
</feature>
<feature type="compositionally biased region" description="Basic and acidic residues" evidence="1">
    <location>
        <begin position="1"/>
        <end position="16"/>
    </location>
</feature>
<keyword evidence="2" id="KW-0472">Membrane</keyword>
<dbReference type="PANTHER" id="PTHR46438:SF11">
    <property type="entry name" value="LIPASE-RELATED"/>
    <property type="match status" value="1"/>
</dbReference>
<dbReference type="PRINTS" id="PR00111">
    <property type="entry name" value="ABHYDROLASE"/>
</dbReference>
<keyword evidence="2" id="KW-0812">Transmembrane</keyword>
<dbReference type="SUPFAM" id="SSF53474">
    <property type="entry name" value="alpha/beta-Hydrolases"/>
    <property type="match status" value="1"/>
</dbReference>
<dbReference type="InterPro" id="IPR000073">
    <property type="entry name" value="AB_hydrolase_1"/>
</dbReference>
<feature type="region of interest" description="Disordered" evidence="1">
    <location>
        <begin position="1"/>
        <end position="30"/>
    </location>
</feature>
<keyword evidence="5" id="KW-1185">Reference proteome</keyword>
<sequence>MRTDADRELVRDDGGAHHRSPSSDGRDGAGARGVRRIVVGSLLAGPVLAGVLTMVAFGGADEPVITGAALLGLGLGWALLAVLSVRMTDHPQRWALVPAAAMTATGLALIILAPGNRGLTMAGWVWPPVLLALAVWVSVRVRRSTPARGGRWALYPVAVLMAAAAAGGMVTTIGVASAGRGDPAPGTTYDVGGHRLHLHCTGSGSPTVVLQSGQGEFSPHWSLVAPAVSRTTRVCAYDRAGQGWSDDVPRAQDGFQAAADLDTLLDAAGEAGPYVLAGHSIGGAHSMAFAARYPEQVAGVVLLDASNLYATPAGGVSPGLDTLGPIALLPSAARLGLGYLLPGSETDLPEGAARQAEAFAASPRGWRNYRDDFATMPALFSQAQQLTTLGSMPLVVLTSTGEQHAEGFADAHDRMMSLSTASSHRFTEATHAGVLDDRRGAGASARAITDVVTAVRTGEHLPPD</sequence>
<dbReference type="Pfam" id="PF00561">
    <property type="entry name" value="Abhydrolase_1"/>
    <property type="match status" value="1"/>
</dbReference>
<gene>
    <name evidence="4" type="ORF">GCM10022262_25580</name>
</gene>
<proteinExistence type="predicted"/>
<dbReference type="RefSeq" id="WP_345041795.1">
    <property type="nucleotide sequence ID" value="NZ_BAABBA010000012.1"/>
</dbReference>
<dbReference type="InterPro" id="IPR029058">
    <property type="entry name" value="AB_hydrolase_fold"/>
</dbReference>
<name>A0ABP8EW43_9MICO</name>
<evidence type="ECO:0000313" key="4">
    <source>
        <dbReference type="EMBL" id="GAA4288198.1"/>
    </source>
</evidence>
<feature type="transmembrane region" description="Helical" evidence="2">
    <location>
        <begin position="121"/>
        <end position="141"/>
    </location>
</feature>
<organism evidence="4 5">
    <name type="scientific">Georgenia daeguensis</name>
    <dbReference type="NCBI Taxonomy" id="908355"/>
    <lineage>
        <taxon>Bacteria</taxon>
        <taxon>Bacillati</taxon>
        <taxon>Actinomycetota</taxon>
        <taxon>Actinomycetes</taxon>
        <taxon>Micrococcales</taxon>
        <taxon>Bogoriellaceae</taxon>
        <taxon>Georgenia</taxon>
    </lineage>
</organism>
<feature type="domain" description="AB hydrolase-1" evidence="3">
    <location>
        <begin position="206"/>
        <end position="307"/>
    </location>
</feature>
<protein>
    <recommendedName>
        <fullName evidence="3">AB hydrolase-1 domain-containing protein</fullName>
    </recommendedName>
</protein>
<evidence type="ECO:0000259" key="3">
    <source>
        <dbReference type="Pfam" id="PF00561"/>
    </source>
</evidence>
<dbReference type="Proteomes" id="UP001499841">
    <property type="component" value="Unassembled WGS sequence"/>
</dbReference>
<feature type="transmembrane region" description="Helical" evidence="2">
    <location>
        <begin position="37"/>
        <end position="58"/>
    </location>
</feature>